<evidence type="ECO:0000313" key="2">
    <source>
        <dbReference type="Proteomes" id="UP000838756"/>
    </source>
</evidence>
<evidence type="ECO:0000313" key="1">
    <source>
        <dbReference type="EMBL" id="CAH2211369.1"/>
    </source>
</evidence>
<dbReference type="Proteomes" id="UP000838756">
    <property type="component" value="Unassembled WGS sequence"/>
</dbReference>
<dbReference type="OrthoDB" id="407509at2759"/>
<feature type="non-terminal residue" evidence="1">
    <location>
        <position position="1"/>
    </location>
</feature>
<proteinExistence type="predicted"/>
<name>A0A8S4QMN1_9NEOP</name>
<protein>
    <submittedName>
        <fullName evidence="1">Jg1095 protein</fullName>
    </submittedName>
</protein>
<keyword evidence="2" id="KW-1185">Reference proteome</keyword>
<comment type="caution">
    <text evidence="1">The sequence shown here is derived from an EMBL/GenBank/DDBJ whole genome shotgun (WGS) entry which is preliminary data.</text>
</comment>
<gene>
    <name evidence="1" type="primary">jg1095</name>
    <name evidence="1" type="ORF">PAEG_LOCUS3186</name>
</gene>
<dbReference type="EMBL" id="CAKXAJ010010031">
    <property type="protein sequence ID" value="CAH2211369.1"/>
    <property type="molecule type" value="Genomic_DNA"/>
</dbReference>
<sequence length="67" mass="7740">NVIVSIIPQCLKIKVFEQCVLPVMTYRSETWSLTITCLRLSVTQRAMESAMLGASLRDQIRNEEIRR</sequence>
<reference evidence="1" key="1">
    <citation type="submission" date="2022-03" db="EMBL/GenBank/DDBJ databases">
        <authorList>
            <person name="Lindestad O."/>
        </authorList>
    </citation>
    <scope>NUCLEOTIDE SEQUENCE</scope>
</reference>
<dbReference type="AlphaFoldDB" id="A0A8S4QMN1"/>
<accession>A0A8S4QMN1</accession>
<organism evidence="1 2">
    <name type="scientific">Pararge aegeria aegeria</name>
    <dbReference type="NCBI Taxonomy" id="348720"/>
    <lineage>
        <taxon>Eukaryota</taxon>
        <taxon>Metazoa</taxon>
        <taxon>Ecdysozoa</taxon>
        <taxon>Arthropoda</taxon>
        <taxon>Hexapoda</taxon>
        <taxon>Insecta</taxon>
        <taxon>Pterygota</taxon>
        <taxon>Neoptera</taxon>
        <taxon>Endopterygota</taxon>
        <taxon>Lepidoptera</taxon>
        <taxon>Glossata</taxon>
        <taxon>Ditrysia</taxon>
        <taxon>Papilionoidea</taxon>
        <taxon>Nymphalidae</taxon>
        <taxon>Satyrinae</taxon>
        <taxon>Satyrini</taxon>
        <taxon>Parargina</taxon>
        <taxon>Pararge</taxon>
    </lineage>
</organism>